<dbReference type="SUPFAM" id="SSF56112">
    <property type="entry name" value="Protein kinase-like (PK-like)"/>
    <property type="match status" value="1"/>
</dbReference>
<dbReference type="Gene3D" id="1.10.510.10">
    <property type="entry name" value="Transferase(Phosphotransferase) domain 1"/>
    <property type="match status" value="1"/>
</dbReference>
<dbReference type="AlphaFoldDB" id="A0A369JSP8"/>
<gene>
    <name evidence="2" type="ORF">Hypma_008390</name>
</gene>
<dbReference type="Pfam" id="PF00069">
    <property type="entry name" value="Pkinase"/>
    <property type="match status" value="1"/>
</dbReference>
<dbReference type="Proteomes" id="UP000076154">
    <property type="component" value="Unassembled WGS sequence"/>
</dbReference>
<feature type="domain" description="Protein kinase" evidence="1">
    <location>
        <begin position="76"/>
        <end position="400"/>
    </location>
</feature>
<keyword evidence="3" id="KW-1185">Reference proteome</keyword>
<sequence>MLNDITPLLKDVRTIQKRLPDNPKFKLSFEYMEGFPGRDETALVCFDSVSDEYDTGYMLNVAYKRNEDEPDAKENEILDKPMGIGDKEAVVLDFIEDDLIPIIPHLYPRPSVTGVTAQTVAGKLTTTTFEDINAIVQYRPIPEHLSHVPTVPVADLRRCNMLSPEVDIVLWEERPYAFKWPLVDTVDEIVAEITTIDRLSRSPHIVDLVAIVTAKQTGHIRGFLLPYFPAGNLDHVISIGRKHEDLDDDTDQYAFNWDLRLSWARQITHGVVDLHSISTFNGDIKGSNVLVSSAGTAVLIDFLSQGITEAFSAPEVMAKYDANEPLQNLLTGPADVYSLGVLLWRLADEKIRVSLPPVWRQGDEKIPLWYREIVDKCLASDESARPSSKEVLKLLAREIS</sequence>
<dbReference type="CDD" id="cd00180">
    <property type="entry name" value="PKc"/>
    <property type="match status" value="1"/>
</dbReference>
<dbReference type="InterPro" id="IPR000719">
    <property type="entry name" value="Prot_kinase_dom"/>
</dbReference>
<reference evidence="2" key="1">
    <citation type="submission" date="2018-04" db="EMBL/GenBank/DDBJ databases">
        <title>Whole genome sequencing of Hypsizygus marmoreus.</title>
        <authorList>
            <person name="Choi I.-G."/>
            <person name="Min B."/>
            <person name="Kim J.-G."/>
            <person name="Kim S."/>
            <person name="Oh Y.-L."/>
            <person name="Kong W.-S."/>
            <person name="Park H."/>
            <person name="Jeong J."/>
            <person name="Song E.-S."/>
        </authorList>
    </citation>
    <scope>NUCLEOTIDE SEQUENCE [LARGE SCALE GENOMIC DNA]</scope>
    <source>
        <strain evidence="2">51987-8</strain>
    </source>
</reference>
<proteinExistence type="predicted"/>
<dbReference type="GO" id="GO:0005524">
    <property type="term" value="F:ATP binding"/>
    <property type="evidence" value="ECO:0007669"/>
    <property type="project" value="InterPro"/>
</dbReference>
<dbReference type="SMART" id="SM00220">
    <property type="entry name" value="S_TKc"/>
    <property type="match status" value="1"/>
</dbReference>
<dbReference type="GO" id="GO:0004674">
    <property type="term" value="F:protein serine/threonine kinase activity"/>
    <property type="evidence" value="ECO:0007669"/>
    <property type="project" value="TreeGrafter"/>
</dbReference>
<evidence type="ECO:0000313" key="2">
    <source>
        <dbReference type="EMBL" id="RDB24362.1"/>
    </source>
</evidence>
<dbReference type="InParanoid" id="A0A369JSP8"/>
<dbReference type="InterPro" id="IPR051681">
    <property type="entry name" value="Ser/Thr_Kinases-Pseudokinases"/>
</dbReference>
<accession>A0A369JSP8</accession>
<dbReference type="EMBL" id="LUEZ02000044">
    <property type="protein sequence ID" value="RDB24362.1"/>
    <property type="molecule type" value="Genomic_DNA"/>
</dbReference>
<name>A0A369JSP8_HYPMA</name>
<comment type="caution">
    <text evidence="2">The sequence shown here is derived from an EMBL/GenBank/DDBJ whole genome shotgun (WGS) entry which is preliminary data.</text>
</comment>
<dbReference type="PANTHER" id="PTHR44329">
    <property type="entry name" value="SERINE/THREONINE-PROTEIN KINASE TNNI3K-RELATED"/>
    <property type="match status" value="1"/>
</dbReference>
<dbReference type="PROSITE" id="PS50011">
    <property type="entry name" value="PROTEIN_KINASE_DOM"/>
    <property type="match status" value="1"/>
</dbReference>
<dbReference type="OrthoDB" id="3257280at2759"/>
<protein>
    <recommendedName>
        <fullName evidence="1">Protein kinase domain-containing protein</fullName>
    </recommendedName>
</protein>
<organism evidence="2 3">
    <name type="scientific">Hypsizygus marmoreus</name>
    <name type="common">White beech mushroom</name>
    <name type="synonym">Agaricus marmoreus</name>
    <dbReference type="NCBI Taxonomy" id="39966"/>
    <lineage>
        <taxon>Eukaryota</taxon>
        <taxon>Fungi</taxon>
        <taxon>Dikarya</taxon>
        <taxon>Basidiomycota</taxon>
        <taxon>Agaricomycotina</taxon>
        <taxon>Agaricomycetes</taxon>
        <taxon>Agaricomycetidae</taxon>
        <taxon>Agaricales</taxon>
        <taxon>Tricholomatineae</taxon>
        <taxon>Lyophyllaceae</taxon>
        <taxon>Hypsizygus</taxon>
    </lineage>
</organism>
<dbReference type="STRING" id="39966.A0A369JSP8"/>
<dbReference type="InterPro" id="IPR011009">
    <property type="entry name" value="Kinase-like_dom_sf"/>
</dbReference>
<evidence type="ECO:0000259" key="1">
    <source>
        <dbReference type="PROSITE" id="PS50011"/>
    </source>
</evidence>
<evidence type="ECO:0000313" key="3">
    <source>
        <dbReference type="Proteomes" id="UP000076154"/>
    </source>
</evidence>